<dbReference type="InterPro" id="IPR046342">
    <property type="entry name" value="CBS_dom_sf"/>
</dbReference>
<dbReference type="InterPro" id="IPR044751">
    <property type="entry name" value="Ion_transp-like_CBS"/>
</dbReference>
<feature type="non-terminal residue" evidence="10">
    <location>
        <position position="263"/>
    </location>
</feature>
<reference evidence="10" key="1">
    <citation type="journal article" date="2014" name="Front. Microbiol.">
        <title>High frequency of phylogenetically diverse reductive dehalogenase-homologous genes in deep subseafloor sedimentary metagenomes.</title>
        <authorList>
            <person name="Kawai M."/>
            <person name="Futagami T."/>
            <person name="Toyoda A."/>
            <person name="Takaki Y."/>
            <person name="Nishi S."/>
            <person name="Hori S."/>
            <person name="Arai W."/>
            <person name="Tsubouchi T."/>
            <person name="Morono Y."/>
            <person name="Uchiyama I."/>
            <person name="Ito T."/>
            <person name="Fujiyama A."/>
            <person name="Inagaki F."/>
            <person name="Takami H."/>
        </authorList>
    </citation>
    <scope>NUCLEOTIDE SEQUENCE</scope>
    <source>
        <strain evidence="10">Expedition CK06-06</strain>
    </source>
</reference>
<dbReference type="PROSITE" id="PS51846">
    <property type="entry name" value="CNNM"/>
    <property type="match status" value="1"/>
</dbReference>
<keyword evidence="2 7" id="KW-0812">Transmembrane</keyword>
<feature type="non-terminal residue" evidence="10">
    <location>
        <position position="1"/>
    </location>
</feature>
<sequence>TLGTIIAVSLIRNENWAVAIATIVITIVTLVFAELIPKSLAVRYGERIALRYVKPLEVISTLLYPLVYILNHIGIRFTKLVGDSEIPKPTISEEEFRTAISIGEAEGVMEGNEAEMLHKVFEFTDRPVSKIMVPRTEIAWVAQGTKLSDFLNLYTRGRYSRFPVYKDNTDNVVGMLHAKDVLMKLTDESDSKDSVIDDLMRPAYFVPEGKRLGELLAEMRDGGHHAAIVVDEFGGIAGMVTLGQLTEEIVGDIRDELTDKEKD</sequence>
<dbReference type="PROSITE" id="PS51371">
    <property type="entry name" value="CBS"/>
    <property type="match status" value="2"/>
</dbReference>
<evidence type="ECO:0000256" key="1">
    <source>
        <dbReference type="ARBA" id="ARBA00004141"/>
    </source>
</evidence>
<dbReference type="AlphaFoldDB" id="X0VLC9"/>
<evidence type="ECO:0000256" key="6">
    <source>
        <dbReference type="ARBA" id="ARBA00023136"/>
    </source>
</evidence>
<keyword evidence="5" id="KW-0129">CBS domain</keyword>
<evidence type="ECO:0000313" key="10">
    <source>
        <dbReference type="EMBL" id="GAG19045.1"/>
    </source>
</evidence>
<dbReference type="PANTHER" id="PTHR22777:SF17">
    <property type="entry name" value="UPF0053 PROTEIN SLL0260"/>
    <property type="match status" value="1"/>
</dbReference>
<keyword evidence="4 7" id="KW-1133">Transmembrane helix</keyword>
<dbReference type="SMART" id="SM00116">
    <property type="entry name" value="CBS"/>
    <property type="match status" value="2"/>
</dbReference>
<evidence type="ECO:0008006" key="11">
    <source>
        <dbReference type="Google" id="ProtNLM"/>
    </source>
</evidence>
<feature type="domain" description="CBS" evidence="8">
    <location>
        <begin position="199"/>
        <end position="256"/>
    </location>
</feature>
<dbReference type="InterPro" id="IPR002550">
    <property type="entry name" value="CNNM"/>
</dbReference>
<dbReference type="PANTHER" id="PTHR22777">
    <property type="entry name" value="HEMOLYSIN-RELATED"/>
    <property type="match status" value="1"/>
</dbReference>
<evidence type="ECO:0000259" key="9">
    <source>
        <dbReference type="PROSITE" id="PS51846"/>
    </source>
</evidence>
<accession>X0VLC9</accession>
<feature type="transmembrane region" description="Helical" evidence="7">
    <location>
        <begin position="16"/>
        <end position="36"/>
    </location>
</feature>
<name>X0VLC9_9ZZZZ</name>
<comment type="subcellular location">
    <subcellularLocation>
        <location evidence="1">Membrane</location>
        <topology evidence="1">Multi-pass membrane protein</topology>
    </subcellularLocation>
</comment>
<evidence type="ECO:0000259" key="8">
    <source>
        <dbReference type="PROSITE" id="PS51371"/>
    </source>
</evidence>
<organism evidence="10">
    <name type="scientific">marine sediment metagenome</name>
    <dbReference type="NCBI Taxonomy" id="412755"/>
    <lineage>
        <taxon>unclassified sequences</taxon>
        <taxon>metagenomes</taxon>
        <taxon>ecological metagenomes</taxon>
    </lineage>
</organism>
<keyword evidence="3" id="KW-0677">Repeat</keyword>
<keyword evidence="6 7" id="KW-0472">Membrane</keyword>
<dbReference type="Gene3D" id="3.10.580.10">
    <property type="entry name" value="CBS-domain"/>
    <property type="match status" value="1"/>
</dbReference>
<comment type="caution">
    <text evidence="10">The sequence shown here is derived from an EMBL/GenBank/DDBJ whole genome shotgun (WGS) entry which is preliminary data.</text>
</comment>
<gene>
    <name evidence="10" type="ORF">S01H1_47116</name>
</gene>
<proteinExistence type="predicted"/>
<dbReference type="Pfam" id="PF01595">
    <property type="entry name" value="CNNM"/>
    <property type="match status" value="1"/>
</dbReference>
<evidence type="ECO:0000256" key="3">
    <source>
        <dbReference type="ARBA" id="ARBA00022737"/>
    </source>
</evidence>
<evidence type="ECO:0000256" key="2">
    <source>
        <dbReference type="ARBA" id="ARBA00022692"/>
    </source>
</evidence>
<dbReference type="InterPro" id="IPR000644">
    <property type="entry name" value="CBS_dom"/>
</dbReference>
<feature type="domain" description="CNNM transmembrane" evidence="9">
    <location>
        <begin position="1"/>
        <end position="113"/>
    </location>
</feature>
<evidence type="ECO:0000256" key="5">
    <source>
        <dbReference type="ARBA" id="ARBA00023122"/>
    </source>
</evidence>
<evidence type="ECO:0000256" key="4">
    <source>
        <dbReference type="ARBA" id="ARBA00022989"/>
    </source>
</evidence>
<evidence type="ECO:0000256" key="7">
    <source>
        <dbReference type="SAM" id="Phobius"/>
    </source>
</evidence>
<dbReference type="SUPFAM" id="SSF54631">
    <property type="entry name" value="CBS-domain pair"/>
    <property type="match status" value="1"/>
</dbReference>
<dbReference type="GO" id="GO:0005886">
    <property type="term" value="C:plasma membrane"/>
    <property type="evidence" value="ECO:0007669"/>
    <property type="project" value="TreeGrafter"/>
</dbReference>
<dbReference type="CDD" id="cd04590">
    <property type="entry name" value="CBS_pair_CorC_HlyC_assoc"/>
    <property type="match status" value="1"/>
</dbReference>
<protein>
    <recommendedName>
        <fullName evidence="11">CBS domain-containing protein</fullName>
    </recommendedName>
</protein>
<dbReference type="FunFam" id="3.10.580.10:FF:000002">
    <property type="entry name" value="Magnesium/cobalt efflux protein CorC"/>
    <property type="match status" value="1"/>
</dbReference>
<dbReference type="EMBL" id="BARS01030200">
    <property type="protein sequence ID" value="GAG19045.1"/>
    <property type="molecule type" value="Genomic_DNA"/>
</dbReference>
<feature type="domain" description="CBS" evidence="8">
    <location>
        <begin position="132"/>
        <end position="191"/>
    </location>
</feature>
<dbReference type="Pfam" id="PF00571">
    <property type="entry name" value="CBS"/>
    <property type="match status" value="2"/>
</dbReference>
<feature type="transmembrane region" description="Helical" evidence="7">
    <location>
        <begin position="48"/>
        <end position="70"/>
    </location>
</feature>